<feature type="domain" description="VTT" evidence="8">
    <location>
        <begin position="36"/>
        <end position="159"/>
    </location>
</feature>
<proteinExistence type="inferred from homology"/>
<feature type="transmembrane region" description="Helical" evidence="7">
    <location>
        <begin position="221"/>
        <end position="240"/>
    </location>
</feature>
<evidence type="ECO:0000256" key="6">
    <source>
        <dbReference type="ARBA" id="ARBA00023136"/>
    </source>
</evidence>
<evidence type="ECO:0000313" key="10">
    <source>
        <dbReference type="Proteomes" id="UP000243633"/>
    </source>
</evidence>
<dbReference type="AlphaFoldDB" id="A0A160SWS7"/>
<keyword evidence="10" id="KW-1185">Reference proteome</keyword>
<name>A0A160SWS7_BUCTT</name>
<dbReference type="Pfam" id="PF09335">
    <property type="entry name" value="VTT_dom"/>
    <property type="match status" value="1"/>
</dbReference>
<evidence type="ECO:0000256" key="3">
    <source>
        <dbReference type="ARBA" id="ARBA00022475"/>
    </source>
</evidence>
<feature type="transmembrane region" description="Helical" evidence="7">
    <location>
        <begin position="177"/>
        <end position="201"/>
    </location>
</feature>
<dbReference type="InterPro" id="IPR032816">
    <property type="entry name" value="VTT_dom"/>
</dbReference>
<accession>A0A160SWS7</accession>
<dbReference type="GO" id="GO:0005886">
    <property type="term" value="C:plasma membrane"/>
    <property type="evidence" value="ECO:0007669"/>
    <property type="project" value="UniProtKB-SubCell"/>
</dbReference>
<dbReference type="InterPro" id="IPR032818">
    <property type="entry name" value="DedA-like"/>
</dbReference>
<evidence type="ECO:0000259" key="8">
    <source>
        <dbReference type="Pfam" id="PF09335"/>
    </source>
</evidence>
<evidence type="ECO:0000256" key="7">
    <source>
        <dbReference type="RuleBase" id="RU367016"/>
    </source>
</evidence>
<evidence type="ECO:0000313" key="9">
    <source>
        <dbReference type="EMBL" id="CUR53078.1"/>
    </source>
</evidence>
<sequence>MKYYLAHYMNFILNHLPFIVFIISFLESTLFIGLFIPGLVCMSTLGTFIGHEKINFYHAWFLSFIGCYLGDLISYFIGKIGQKKIKNMNFIQKKKKIIKKIYKYLFQYSFFTIFFGKFIGPIRPLIPVISGIFNISTKNFFIPNFFACICWPIIYFLPGILTALTSNSMQRIPNSNFFLFFITFFLCTFFLFIYILFNWIIFFKTQKKFHIFKFKISIKNGFLLLLIIILIMVFQIFFLLSQPQTILCYKLFKHLILKKNFF</sequence>
<keyword evidence="6 7" id="KW-0472">Membrane</keyword>
<feature type="transmembrane region" description="Helical" evidence="7">
    <location>
        <begin position="12"/>
        <end position="36"/>
    </location>
</feature>
<protein>
    <submittedName>
        <fullName evidence="9">Inner membrane protein YabI</fullName>
    </submittedName>
</protein>
<dbReference type="OrthoDB" id="9780918at2"/>
<organism evidence="9 10">
    <name type="scientific">Buchnera aphidicola subsp. Tuberolachnus salignus</name>
    <dbReference type="NCBI Taxonomy" id="98804"/>
    <lineage>
        <taxon>Bacteria</taxon>
        <taxon>Pseudomonadati</taxon>
        <taxon>Pseudomonadota</taxon>
        <taxon>Gammaproteobacteria</taxon>
        <taxon>Enterobacterales</taxon>
        <taxon>Erwiniaceae</taxon>
        <taxon>Buchnera</taxon>
    </lineage>
</organism>
<feature type="transmembrane region" description="Helical" evidence="7">
    <location>
        <begin position="140"/>
        <end position="165"/>
    </location>
</feature>
<dbReference type="STRING" id="98804.BTSPAZIEG_0097"/>
<gene>
    <name evidence="9" type="primary">yabI</name>
    <name evidence="9" type="ORF">BTSPAZIEG_0097</name>
</gene>
<dbReference type="PANTHER" id="PTHR30353">
    <property type="entry name" value="INNER MEMBRANE PROTEIN DEDA-RELATED"/>
    <property type="match status" value="1"/>
</dbReference>
<dbReference type="PANTHER" id="PTHR30353:SF15">
    <property type="entry name" value="INNER MEMBRANE PROTEIN YABI"/>
    <property type="match status" value="1"/>
</dbReference>
<comment type="similarity">
    <text evidence="2 7">Belongs to the DedA family.</text>
</comment>
<evidence type="ECO:0000256" key="5">
    <source>
        <dbReference type="ARBA" id="ARBA00022989"/>
    </source>
</evidence>
<dbReference type="Proteomes" id="UP000243633">
    <property type="component" value="Chromosome 1"/>
</dbReference>
<comment type="subcellular location">
    <subcellularLocation>
        <location evidence="1 7">Cell membrane</location>
        <topology evidence="1 7">Multi-pass membrane protein</topology>
    </subcellularLocation>
</comment>
<dbReference type="PATRIC" id="fig|98804.3.peg.88"/>
<evidence type="ECO:0000256" key="2">
    <source>
        <dbReference type="ARBA" id="ARBA00010792"/>
    </source>
</evidence>
<dbReference type="EMBL" id="LN890285">
    <property type="protein sequence ID" value="CUR53078.1"/>
    <property type="molecule type" value="Genomic_DNA"/>
</dbReference>
<feature type="transmembrane region" description="Helical" evidence="7">
    <location>
        <begin position="101"/>
        <end position="120"/>
    </location>
</feature>
<reference evidence="10" key="1">
    <citation type="submission" date="2015-10" db="EMBL/GenBank/DDBJ databases">
        <authorList>
            <person name="Manzano-Marin A."/>
            <person name="Manzano-Marin A."/>
        </authorList>
    </citation>
    <scope>NUCLEOTIDE SEQUENCE [LARGE SCALE GENOMIC DNA]</scope>
    <source>
        <strain evidence="10">BTs</strain>
    </source>
</reference>
<evidence type="ECO:0000256" key="4">
    <source>
        <dbReference type="ARBA" id="ARBA00022692"/>
    </source>
</evidence>
<feature type="transmembrane region" description="Helical" evidence="7">
    <location>
        <begin position="56"/>
        <end position="80"/>
    </location>
</feature>
<keyword evidence="5 7" id="KW-1133">Transmembrane helix</keyword>
<keyword evidence="4 7" id="KW-0812">Transmembrane</keyword>
<evidence type="ECO:0000256" key="1">
    <source>
        <dbReference type="ARBA" id="ARBA00004651"/>
    </source>
</evidence>
<dbReference type="RefSeq" id="WP_075472401.1">
    <property type="nucleotide sequence ID" value="NZ_LN890285.1"/>
</dbReference>
<keyword evidence="3 7" id="KW-1003">Cell membrane</keyword>